<organism evidence="1 2">
    <name type="scientific">Flavivirga eckloniae</name>
    <dbReference type="NCBI Taxonomy" id="1803846"/>
    <lineage>
        <taxon>Bacteria</taxon>
        <taxon>Pseudomonadati</taxon>
        <taxon>Bacteroidota</taxon>
        <taxon>Flavobacteriia</taxon>
        <taxon>Flavobacteriales</taxon>
        <taxon>Flavobacteriaceae</taxon>
        <taxon>Flavivirga</taxon>
    </lineage>
</organism>
<gene>
    <name evidence="1" type="ORF">C1H87_18715</name>
</gene>
<evidence type="ECO:0000313" key="2">
    <source>
        <dbReference type="Proteomes" id="UP000235826"/>
    </source>
</evidence>
<accession>A0A2K9PU98</accession>
<dbReference type="KEGG" id="fek:C1H87_18715"/>
<dbReference type="Proteomes" id="UP000235826">
    <property type="component" value="Chromosome"/>
</dbReference>
<dbReference type="OrthoDB" id="1191173at2"/>
<sequence>MVKIFLQLIFYVLFLVLGMTHVASSQNMQKEHLAKYWKLNSYRIDSKSYPISKKEKGDKLLLHANMSFVSVFEGEKESGMWYLDASKGIVYLYKNEDDKEPLPIEILKLTANSLEVRLDIPEIKKVVFIYKKMEDG</sequence>
<dbReference type="AlphaFoldDB" id="A0A2K9PU98"/>
<proteinExistence type="predicted"/>
<keyword evidence="2" id="KW-1185">Reference proteome</keyword>
<dbReference type="EMBL" id="CP025791">
    <property type="protein sequence ID" value="AUP80633.1"/>
    <property type="molecule type" value="Genomic_DNA"/>
</dbReference>
<name>A0A2K9PU98_9FLAO</name>
<dbReference type="RefSeq" id="WP_102757279.1">
    <property type="nucleotide sequence ID" value="NZ_CP025791.1"/>
</dbReference>
<reference evidence="1 2" key="1">
    <citation type="submission" date="2018-01" db="EMBL/GenBank/DDBJ databases">
        <title>Complete genome sequence of Flavivirga eckloniae ECD14 isolated from seaweed Ecklonia cava.</title>
        <authorList>
            <person name="Lee J.H."/>
            <person name="Baik K.S."/>
            <person name="Seong C.N."/>
        </authorList>
    </citation>
    <scope>NUCLEOTIDE SEQUENCE [LARGE SCALE GENOMIC DNA]</scope>
    <source>
        <strain evidence="1 2">ECD14</strain>
    </source>
</reference>
<evidence type="ECO:0000313" key="1">
    <source>
        <dbReference type="EMBL" id="AUP80633.1"/>
    </source>
</evidence>
<evidence type="ECO:0008006" key="3">
    <source>
        <dbReference type="Google" id="ProtNLM"/>
    </source>
</evidence>
<protein>
    <recommendedName>
        <fullName evidence="3">Lipocalin-like domain-containing protein</fullName>
    </recommendedName>
</protein>